<organism evidence="2 3">
    <name type="scientific">Scophthalmus maximus</name>
    <name type="common">Turbot</name>
    <name type="synonym">Psetta maxima</name>
    <dbReference type="NCBI Taxonomy" id="52904"/>
    <lineage>
        <taxon>Eukaryota</taxon>
        <taxon>Metazoa</taxon>
        <taxon>Chordata</taxon>
        <taxon>Craniata</taxon>
        <taxon>Vertebrata</taxon>
        <taxon>Euteleostomi</taxon>
        <taxon>Actinopterygii</taxon>
        <taxon>Neopterygii</taxon>
        <taxon>Teleostei</taxon>
        <taxon>Neoteleostei</taxon>
        <taxon>Acanthomorphata</taxon>
        <taxon>Carangaria</taxon>
        <taxon>Pleuronectiformes</taxon>
        <taxon>Pleuronectoidei</taxon>
        <taxon>Scophthalmidae</taxon>
        <taxon>Scophthalmus</taxon>
    </lineage>
</organism>
<comment type="caution">
    <text evidence="2">The sequence shown here is derived from an EMBL/GenBank/DDBJ whole genome shotgun (WGS) entry which is preliminary data.</text>
</comment>
<feature type="region of interest" description="Disordered" evidence="1">
    <location>
        <begin position="1"/>
        <end position="28"/>
    </location>
</feature>
<name>A0A6A4SZG7_SCOMX</name>
<protein>
    <submittedName>
        <fullName evidence="2">Uncharacterized protein</fullName>
    </submittedName>
</protein>
<dbReference type="AlphaFoldDB" id="A0A6A4SZG7"/>
<dbReference type="Proteomes" id="UP000438429">
    <property type="component" value="Unassembled WGS sequence"/>
</dbReference>
<accession>A0A6A4SZG7</accession>
<dbReference type="EMBL" id="VEVO01000009">
    <property type="protein sequence ID" value="KAF0037200.1"/>
    <property type="molecule type" value="Genomic_DNA"/>
</dbReference>
<reference evidence="2 3" key="1">
    <citation type="submission" date="2019-06" db="EMBL/GenBank/DDBJ databases">
        <title>Draft genomes of female and male turbot (Scophthalmus maximus).</title>
        <authorList>
            <person name="Xu H."/>
            <person name="Xu X.-W."/>
            <person name="Shao C."/>
            <person name="Chen S."/>
        </authorList>
    </citation>
    <scope>NUCLEOTIDE SEQUENCE [LARGE SCALE GENOMIC DNA]</scope>
    <source>
        <strain evidence="2">Ysfricsl-2016a</strain>
        <tissue evidence="2">Blood</tissue>
    </source>
</reference>
<evidence type="ECO:0000313" key="3">
    <source>
        <dbReference type="Proteomes" id="UP000438429"/>
    </source>
</evidence>
<gene>
    <name evidence="2" type="ORF">F2P81_010074</name>
</gene>
<proteinExistence type="predicted"/>
<sequence length="130" mass="14860">MCPGWQRNATAESGDRLSASSVRVESRDTWERQKRLPGYLQEFLGLQMDIYHSERQNHYDAQLHSVHMSETFNHGPLNRIIDQMSPVLYSAADPCMTSRDILQTPAQTRNTSHYICCSSSGNINLIYVEP</sequence>
<evidence type="ECO:0000256" key="1">
    <source>
        <dbReference type="SAM" id="MobiDB-lite"/>
    </source>
</evidence>
<evidence type="ECO:0000313" key="2">
    <source>
        <dbReference type="EMBL" id="KAF0037200.1"/>
    </source>
</evidence>